<accession>A0AAN7V1M8</accession>
<feature type="compositionally biased region" description="Basic and acidic residues" evidence="1">
    <location>
        <begin position="86"/>
        <end position="97"/>
    </location>
</feature>
<feature type="compositionally biased region" description="Basic and acidic residues" evidence="1">
    <location>
        <begin position="608"/>
        <end position="617"/>
    </location>
</feature>
<reference evidence="3 4" key="1">
    <citation type="journal article" date="2024" name="Insects">
        <title>An Improved Chromosome-Level Genome Assembly of the Firefly Pyrocoelia pectoralis.</title>
        <authorList>
            <person name="Fu X."/>
            <person name="Meyer-Rochow V.B."/>
            <person name="Ballantyne L."/>
            <person name="Zhu X."/>
        </authorList>
    </citation>
    <scope>NUCLEOTIDE SEQUENCE [LARGE SCALE GENOMIC DNA]</scope>
    <source>
        <strain evidence="3">XCY_ONT2</strain>
    </source>
</reference>
<feature type="compositionally biased region" description="Acidic residues" evidence="1">
    <location>
        <begin position="527"/>
        <end position="557"/>
    </location>
</feature>
<feature type="compositionally biased region" description="Pro residues" evidence="1">
    <location>
        <begin position="149"/>
        <end position="159"/>
    </location>
</feature>
<feature type="compositionally biased region" description="Basic and acidic residues" evidence="1">
    <location>
        <begin position="374"/>
        <end position="391"/>
    </location>
</feature>
<feature type="region of interest" description="Disordered" evidence="1">
    <location>
        <begin position="200"/>
        <end position="224"/>
    </location>
</feature>
<dbReference type="EMBL" id="JAVRBK010000010">
    <property type="protein sequence ID" value="KAK5638013.1"/>
    <property type="molecule type" value="Genomic_DNA"/>
</dbReference>
<dbReference type="Proteomes" id="UP001329430">
    <property type="component" value="Chromosome 10"/>
</dbReference>
<proteinExistence type="predicted"/>
<name>A0AAN7V1M8_9COLE</name>
<feature type="compositionally biased region" description="Polar residues" evidence="1">
    <location>
        <begin position="116"/>
        <end position="128"/>
    </location>
</feature>
<dbReference type="PROSITE" id="PS51082">
    <property type="entry name" value="WH2"/>
    <property type="match status" value="1"/>
</dbReference>
<dbReference type="GO" id="GO:0003779">
    <property type="term" value="F:actin binding"/>
    <property type="evidence" value="ECO:0007669"/>
    <property type="project" value="InterPro"/>
</dbReference>
<evidence type="ECO:0000256" key="1">
    <source>
        <dbReference type="SAM" id="MobiDB-lite"/>
    </source>
</evidence>
<dbReference type="Pfam" id="PF02205">
    <property type="entry name" value="WH2"/>
    <property type="match status" value="1"/>
</dbReference>
<dbReference type="AlphaFoldDB" id="A0AAN7V1M8"/>
<comment type="caution">
    <text evidence="3">The sequence shown here is derived from an EMBL/GenBank/DDBJ whole genome shotgun (WGS) entry which is preliminary data.</text>
</comment>
<feature type="region of interest" description="Disordered" evidence="1">
    <location>
        <begin position="146"/>
        <end position="169"/>
    </location>
</feature>
<keyword evidence="4" id="KW-1185">Reference proteome</keyword>
<feature type="compositionally biased region" description="Basic and acidic residues" evidence="1">
    <location>
        <begin position="558"/>
        <end position="575"/>
    </location>
</feature>
<feature type="compositionally biased region" description="Basic and acidic residues" evidence="1">
    <location>
        <begin position="502"/>
        <end position="518"/>
    </location>
</feature>
<evidence type="ECO:0000313" key="3">
    <source>
        <dbReference type="EMBL" id="KAK5638013.1"/>
    </source>
</evidence>
<gene>
    <name evidence="3" type="ORF">RI129_012308</name>
</gene>
<feature type="compositionally biased region" description="Basic and acidic residues" evidence="1">
    <location>
        <begin position="8"/>
        <end position="23"/>
    </location>
</feature>
<evidence type="ECO:0000259" key="2">
    <source>
        <dbReference type="PROSITE" id="PS51082"/>
    </source>
</evidence>
<evidence type="ECO:0000313" key="4">
    <source>
        <dbReference type="Proteomes" id="UP001329430"/>
    </source>
</evidence>
<feature type="compositionally biased region" description="Basic and acidic residues" evidence="1">
    <location>
        <begin position="478"/>
        <end position="490"/>
    </location>
</feature>
<feature type="region of interest" description="Disordered" evidence="1">
    <location>
        <begin position="1"/>
        <end position="128"/>
    </location>
</feature>
<feature type="compositionally biased region" description="Basic and acidic residues" evidence="1">
    <location>
        <begin position="399"/>
        <end position="449"/>
    </location>
</feature>
<feature type="region of interest" description="Disordered" evidence="1">
    <location>
        <begin position="284"/>
        <end position="303"/>
    </location>
</feature>
<protein>
    <recommendedName>
        <fullName evidence="2">WH2 domain-containing protein</fullName>
    </recommendedName>
</protein>
<feature type="region of interest" description="Disordered" evidence="1">
    <location>
        <begin position="608"/>
        <end position="632"/>
    </location>
</feature>
<sequence>MPIGKGANGDDRRGSNTVKRETFRPPWVKEGPDDLRPKPSDFLTKSKQMSKDAAAQKAEAAKKVSENAENGAPFVRPQLKPVPPKDPTKLQSKEVKVPIKLNSTADRSMNYPEPRSSLQQNEEQNLDKTVQQHYPIPRQDSLKKVVAPKAPPMPPPAPKFPKASDLKPLTDKQKTAIESLKARPKVRPDWTAMLKEVESGPKLKHVQCNDRSKPLLPKVKDSDKSQFIYESERTEKDDSHNQLLKEIQGGVSLKKVKTNDRSKPILEGLRKFRRQMTIEEQIIKSQSMASIPPEEIADETDELDDIDKVRDDLQSTKQMLAIELRNKESLARENKRLQTRLAQLESELDKELINRKVVEPAENDDKMLTSLKSEAADARKTAEDLQKKYHEASNQLDNTKSELEEVRKQKQVLEKKLHETLSGKRISISERQDSIRKDSESEPEEVHDSDGDDEDDEKKERKLQKEVKQLRNKLRSYKNKEDNAKKERIALKTQGKRLQQAIKDERRKYHGLKKEVHKMAALLRDADDSDEAEEEEEEEEETQSESESETSESETESEGEKSFSEAEDAPVEKKRTNLTKRTKRYEGRLTALKKANYMLKTNVERLQDDLNKQKEESSSLQQELDSVLAELG</sequence>
<feature type="region of interest" description="Disordered" evidence="1">
    <location>
        <begin position="360"/>
        <end position="589"/>
    </location>
</feature>
<organism evidence="3 4">
    <name type="scientific">Pyrocoelia pectoralis</name>
    <dbReference type="NCBI Taxonomy" id="417401"/>
    <lineage>
        <taxon>Eukaryota</taxon>
        <taxon>Metazoa</taxon>
        <taxon>Ecdysozoa</taxon>
        <taxon>Arthropoda</taxon>
        <taxon>Hexapoda</taxon>
        <taxon>Insecta</taxon>
        <taxon>Pterygota</taxon>
        <taxon>Neoptera</taxon>
        <taxon>Endopterygota</taxon>
        <taxon>Coleoptera</taxon>
        <taxon>Polyphaga</taxon>
        <taxon>Elateriformia</taxon>
        <taxon>Elateroidea</taxon>
        <taxon>Lampyridae</taxon>
        <taxon>Lampyrinae</taxon>
        <taxon>Pyrocoelia</taxon>
    </lineage>
</organism>
<feature type="compositionally biased region" description="Basic and acidic residues" evidence="1">
    <location>
        <begin position="458"/>
        <end position="469"/>
    </location>
</feature>
<feature type="compositionally biased region" description="Basic and acidic residues" evidence="1">
    <location>
        <begin position="30"/>
        <end position="39"/>
    </location>
</feature>
<dbReference type="SMART" id="SM00246">
    <property type="entry name" value="WH2"/>
    <property type="match status" value="2"/>
</dbReference>
<dbReference type="InterPro" id="IPR003124">
    <property type="entry name" value="WH2_dom"/>
</dbReference>
<feature type="domain" description="WH2" evidence="2">
    <location>
        <begin position="239"/>
        <end position="256"/>
    </location>
</feature>